<name>A0A6A6XAB9_9PLEO</name>
<reference evidence="2" key="1">
    <citation type="journal article" date="2020" name="Stud. Mycol.">
        <title>101 Dothideomycetes genomes: a test case for predicting lifestyles and emergence of pathogens.</title>
        <authorList>
            <person name="Haridas S."/>
            <person name="Albert R."/>
            <person name="Binder M."/>
            <person name="Bloem J."/>
            <person name="Labutti K."/>
            <person name="Salamov A."/>
            <person name="Andreopoulos B."/>
            <person name="Baker S."/>
            <person name="Barry K."/>
            <person name="Bills G."/>
            <person name="Bluhm B."/>
            <person name="Cannon C."/>
            <person name="Castanera R."/>
            <person name="Culley D."/>
            <person name="Daum C."/>
            <person name="Ezra D."/>
            <person name="Gonzalez J."/>
            <person name="Henrissat B."/>
            <person name="Kuo A."/>
            <person name="Liang C."/>
            <person name="Lipzen A."/>
            <person name="Lutzoni F."/>
            <person name="Magnuson J."/>
            <person name="Mondo S."/>
            <person name="Nolan M."/>
            <person name="Ohm R."/>
            <person name="Pangilinan J."/>
            <person name="Park H.-J."/>
            <person name="Ramirez L."/>
            <person name="Alfaro M."/>
            <person name="Sun H."/>
            <person name="Tritt A."/>
            <person name="Yoshinaga Y."/>
            <person name="Zwiers L.-H."/>
            <person name="Turgeon B."/>
            <person name="Goodwin S."/>
            <person name="Spatafora J."/>
            <person name="Crous P."/>
            <person name="Grigoriev I."/>
        </authorList>
    </citation>
    <scope>NUCLEOTIDE SEQUENCE</scope>
    <source>
        <strain evidence="2">CBS 109.77</strain>
    </source>
</reference>
<gene>
    <name evidence="2" type="ORF">K505DRAFT_338101</name>
</gene>
<dbReference type="Proteomes" id="UP000799757">
    <property type="component" value="Unassembled WGS sequence"/>
</dbReference>
<feature type="transmembrane region" description="Helical" evidence="1">
    <location>
        <begin position="113"/>
        <end position="131"/>
    </location>
</feature>
<protein>
    <submittedName>
        <fullName evidence="2">Uncharacterized protein</fullName>
    </submittedName>
</protein>
<evidence type="ECO:0000256" key="1">
    <source>
        <dbReference type="SAM" id="Phobius"/>
    </source>
</evidence>
<keyword evidence="1" id="KW-1133">Transmembrane helix</keyword>
<feature type="transmembrane region" description="Helical" evidence="1">
    <location>
        <begin position="86"/>
        <end position="107"/>
    </location>
</feature>
<organism evidence="2 3">
    <name type="scientific">Melanomma pulvis-pyrius CBS 109.77</name>
    <dbReference type="NCBI Taxonomy" id="1314802"/>
    <lineage>
        <taxon>Eukaryota</taxon>
        <taxon>Fungi</taxon>
        <taxon>Dikarya</taxon>
        <taxon>Ascomycota</taxon>
        <taxon>Pezizomycotina</taxon>
        <taxon>Dothideomycetes</taxon>
        <taxon>Pleosporomycetidae</taxon>
        <taxon>Pleosporales</taxon>
        <taxon>Melanommataceae</taxon>
        <taxon>Melanomma</taxon>
    </lineage>
</organism>
<keyword evidence="1" id="KW-0472">Membrane</keyword>
<sequence length="187" mass="19927">MPAADPGLALSKPLAAELGEPGNEYGLGSVVRKSAHVEHFAALVGNHFPVWRQWLCIYRVALSNMAMGVSYCIIGSDHIPVHAESLIVDVLWSLDAFVQILCVLFLLRCDGNIVGGGASVVIVVALVVVVGRGADSIPALGGLYSQVYATSLDGLHCWWLSIHHMSTSRVFVNETGGASWLSSSSRE</sequence>
<accession>A0A6A6XAB9</accession>
<proteinExistence type="predicted"/>
<dbReference type="EMBL" id="MU001942">
    <property type="protein sequence ID" value="KAF2793094.1"/>
    <property type="molecule type" value="Genomic_DNA"/>
</dbReference>
<keyword evidence="1" id="KW-0812">Transmembrane</keyword>
<evidence type="ECO:0000313" key="3">
    <source>
        <dbReference type="Proteomes" id="UP000799757"/>
    </source>
</evidence>
<evidence type="ECO:0000313" key="2">
    <source>
        <dbReference type="EMBL" id="KAF2793094.1"/>
    </source>
</evidence>
<dbReference type="AlphaFoldDB" id="A0A6A6XAB9"/>
<keyword evidence="3" id="KW-1185">Reference proteome</keyword>